<dbReference type="EMBL" id="UINC01128410">
    <property type="protein sequence ID" value="SVD08146.1"/>
    <property type="molecule type" value="Genomic_DNA"/>
</dbReference>
<evidence type="ECO:0000313" key="1">
    <source>
        <dbReference type="EMBL" id="SVD08146.1"/>
    </source>
</evidence>
<sequence>MEVIFGISRDAVQILASSKNFYPGRAV</sequence>
<gene>
    <name evidence="1" type="ORF">METZ01_LOCUS361000</name>
</gene>
<protein>
    <submittedName>
        <fullName evidence="1">Uncharacterized protein</fullName>
    </submittedName>
</protein>
<accession>A0A382SE51</accession>
<dbReference type="AlphaFoldDB" id="A0A382SE51"/>
<name>A0A382SE51_9ZZZZ</name>
<reference evidence="1" key="1">
    <citation type="submission" date="2018-05" db="EMBL/GenBank/DDBJ databases">
        <authorList>
            <person name="Lanie J.A."/>
            <person name="Ng W.-L."/>
            <person name="Kazmierczak K.M."/>
            <person name="Andrzejewski T.M."/>
            <person name="Davidsen T.M."/>
            <person name="Wayne K.J."/>
            <person name="Tettelin H."/>
            <person name="Glass J.I."/>
            <person name="Rusch D."/>
            <person name="Podicherti R."/>
            <person name="Tsui H.-C.T."/>
            <person name="Winkler M.E."/>
        </authorList>
    </citation>
    <scope>NUCLEOTIDE SEQUENCE</scope>
</reference>
<organism evidence="1">
    <name type="scientific">marine metagenome</name>
    <dbReference type="NCBI Taxonomy" id="408172"/>
    <lineage>
        <taxon>unclassified sequences</taxon>
        <taxon>metagenomes</taxon>
        <taxon>ecological metagenomes</taxon>
    </lineage>
</organism>
<feature type="non-terminal residue" evidence="1">
    <location>
        <position position="27"/>
    </location>
</feature>
<proteinExistence type="predicted"/>